<keyword evidence="1" id="KW-1133">Transmembrane helix</keyword>
<evidence type="ECO:0000256" key="1">
    <source>
        <dbReference type="SAM" id="Phobius"/>
    </source>
</evidence>
<feature type="transmembrane region" description="Helical" evidence="1">
    <location>
        <begin position="34"/>
        <end position="56"/>
    </location>
</feature>
<feature type="transmembrane region" description="Helical" evidence="1">
    <location>
        <begin position="165"/>
        <end position="189"/>
    </location>
</feature>
<gene>
    <name evidence="2" type="ORF">PV09_02750</name>
</gene>
<sequence length="334" mass="36477">MPSTPRKTAPRVTGAVPLEPAARSKATTKIQAPVQLLLVTLISFSTSYILFQSLVYPLTRGELSSVSKHSNDETDYLIFPALRVAELAIGWLAGFDDYDMASLAFQTRLPYYFLITTFYSISQQTCLVALLADVVSAALPFTLLRSRIPAHSSKAPRGSLANRSIVQNFTLSILVTLFAASVYGVILYVSYNSWLPVYLAANFDGVRTFEVAHNSQLPALVITFFPLGWTAKILLFAPSTGAQPSPGDVKIEAFDPETASLTEHLSFNVWGWKSGTKVMIKRTIVLAASVFFATWIKTWKTLEGSDKLGSAGWAALWALASVLNGALLRWVGDV</sequence>
<dbReference type="STRING" id="253628.A0A0D2B4W7"/>
<dbReference type="InParanoid" id="A0A0D2B4W7"/>
<evidence type="ECO:0000313" key="2">
    <source>
        <dbReference type="EMBL" id="KIW06279.1"/>
    </source>
</evidence>
<accession>A0A0D2B4W7</accession>
<reference evidence="2 3" key="1">
    <citation type="submission" date="2015-01" db="EMBL/GenBank/DDBJ databases">
        <title>The Genome Sequence of Ochroconis gallopava CBS43764.</title>
        <authorList>
            <consortium name="The Broad Institute Genomics Platform"/>
            <person name="Cuomo C."/>
            <person name="de Hoog S."/>
            <person name="Gorbushina A."/>
            <person name="Stielow B."/>
            <person name="Teixiera M."/>
            <person name="Abouelleil A."/>
            <person name="Chapman S.B."/>
            <person name="Priest M."/>
            <person name="Young S.K."/>
            <person name="Wortman J."/>
            <person name="Nusbaum C."/>
            <person name="Birren B."/>
        </authorList>
    </citation>
    <scope>NUCLEOTIDE SEQUENCE [LARGE SCALE GENOMIC DNA]</scope>
    <source>
        <strain evidence="2 3">CBS 43764</strain>
    </source>
</reference>
<dbReference type="RefSeq" id="XP_016216148.1">
    <property type="nucleotide sequence ID" value="XM_016355842.1"/>
</dbReference>
<dbReference type="GeneID" id="27310723"/>
<keyword evidence="1" id="KW-0472">Membrane</keyword>
<feature type="transmembrane region" description="Helical" evidence="1">
    <location>
        <begin position="311"/>
        <end position="331"/>
    </location>
</feature>
<organism evidence="2 3">
    <name type="scientific">Verruconis gallopava</name>
    <dbReference type="NCBI Taxonomy" id="253628"/>
    <lineage>
        <taxon>Eukaryota</taxon>
        <taxon>Fungi</taxon>
        <taxon>Dikarya</taxon>
        <taxon>Ascomycota</taxon>
        <taxon>Pezizomycotina</taxon>
        <taxon>Dothideomycetes</taxon>
        <taxon>Pleosporomycetidae</taxon>
        <taxon>Venturiales</taxon>
        <taxon>Sympoventuriaceae</taxon>
        <taxon>Verruconis</taxon>
    </lineage>
</organism>
<feature type="transmembrane region" description="Helical" evidence="1">
    <location>
        <begin position="76"/>
        <end position="95"/>
    </location>
</feature>
<dbReference type="OrthoDB" id="5394254at2759"/>
<dbReference type="Proteomes" id="UP000053259">
    <property type="component" value="Unassembled WGS sequence"/>
</dbReference>
<evidence type="ECO:0000313" key="3">
    <source>
        <dbReference type="Proteomes" id="UP000053259"/>
    </source>
</evidence>
<keyword evidence="3" id="KW-1185">Reference proteome</keyword>
<keyword evidence="1" id="KW-0812">Transmembrane</keyword>
<proteinExistence type="predicted"/>
<dbReference type="HOGENOM" id="CLU_042059_1_1_1"/>
<feature type="transmembrane region" description="Helical" evidence="1">
    <location>
        <begin position="283"/>
        <end position="299"/>
    </location>
</feature>
<protein>
    <submittedName>
        <fullName evidence="2">Uncharacterized protein</fullName>
    </submittedName>
</protein>
<feature type="transmembrane region" description="Helical" evidence="1">
    <location>
        <begin position="217"/>
        <end position="237"/>
    </location>
</feature>
<dbReference type="AlphaFoldDB" id="A0A0D2B4W7"/>
<name>A0A0D2B4W7_9PEZI</name>
<dbReference type="EMBL" id="KN847535">
    <property type="protein sequence ID" value="KIW06279.1"/>
    <property type="molecule type" value="Genomic_DNA"/>
</dbReference>
<dbReference type="VEuPathDB" id="FungiDB:PV09_02750"/>